<dbReference type="Pfam" id="PF01722">
    <property type="entry name" value="BolA"/>
    <property type="match status" value="1"/>
</dbReference>
<dbReference type="RefSeq" id="WP_380691285.1">
    <property type="nucleotide sequence ID" value="NZ_JBHRSS010000008.1"/>
</dbReference>
<gene>
    <name evidence="2" type="ORF">ACFOSU_17920</name>
</gene>
<name>A0ABV7EVX2_9GAMM</name>
<accession>A0ABV7EVX2</accession>
<proteinExistence type="inferred from homology"/>
<dbReference type="PIRSF" id="PIRSF003113">
    <property type="entry name" value="BolA"/>
    <property type="match status" value="1"/>
</dbReference>
<dbReference type="InterPro" id="IPR036065">
    <property type="entry name" value="BolA-like_sf"/>
</dbReference>
<sequence>MSDRIMRIRAALQQGLDTDDIAIRDDSHLHAGHAGAQTGLGHFHVTIRSRYFSGKSPIDRHRLVYDALGPLMETDIHAVSMRAMAPEE</sequence>
<evidence type="ECO:0000313" key="3">
    <source>
        <dbReference type="Proteomes" id="UP001595462"/>
    </source>
</evidence>
<dbReference type="PANTHER" id="PTHR46230:SF7">
    <property type="entry name" value="BOLA-LIKE PROTEIN 1"/>
    <property type="match status" value="1"/>
</dbReference>
<evidence type="ECO:0000313" key="2">
    <source>
        <dbReference type="EMBL" id="MFC3105752.1"/>
    </source>
</evidence>
<dbReference type="EMBL" id="JBHRSS010000008">
    <property type="protein sequence ID" value="MFC3105752.1"/>
    <property type="molecule type" value="Genomic_DNA"/>
</dbReference>
<reference evidence="3" key="1">
    <citation type="journal article" date="2019" name="Int. J. Syst. Evol. Microbiol.">
        <title>The Global Catalogue of Microorganisms (GCM) 10K type strain sequencing project: providing services to taxonomists for standard genome sequencing and annotation.</title>
        <authorList>
            <consortium name="The Broad Institute Genomics Platform"/>
            <consortium name="The Broad Institute Genome Sequencing Center for Infectious Disease"/>
            <person name="Wu L."/>
            <person name="Ma J."/>
        </authorList>
    </citation>
    <scope>NUCLEOTIDE SEQUENCE [LARGE SCALE GENOMIC DNA]</scope>
    <source>
        <strain evidence="3">KCTC 52640</strain>
    </source>
</reference>
<dbReference type="InterPro" id="IPR002634">
    <property type="entry name" value="BolA"/>
</dbReference>
<evidence type="ECO:0000256" key="1">
    <source>
        <dbReference type="RuleBase" id="RU003860"/>
    </source>
</evidence>
<protein>
    <submittedName>
        <fullName evidence="2">BolA family protein</fullName>
    </submittedName>
</protein>
<dbReference type="Gene3D" id="3.30.300.90">
    <property type="entry name" value="BolA-like"/>
    <property type="match status" value="1"/>
</dbReference>
<dbReference type="PANTHER" id="PTHR46230">
    <property type="match status" value="1"/>
</dbReference>
<organism evidence="2 3">
    <name type="scientific">Salinisphaera aquimarina</name>
    <dbReference type="NCBI Taxonomy" id="2094031"/>
    <lineage>
        <taxon>Bacteria</taxon>
        <taxon>Pseudomonadati</taxon>
        <taxon>Pseudomonadota</taxon>
        <taxon>Gammaproteobacteria</taxon>
        <taxon>Salinisphaerales</taxon>
        <taxon>Salinisphaeraceae</taxon>
        <taxon>Salinisphaera</taxon>
    </lineage>
</organism>
<keyword evidence="3" id="KW-1185">Reference proteome</keyword>
<comment type="caution">
    <text evidence="2">The sequence shown here is derived from an EMBL/GenBank/DDBJ whole genome shotgun (WGS) entry which is preliminary data.</text>
</comment>
<dbReference type="SUPFAM" id="SSF82657">
    <property type="entry name" value="BolA-like"/>
    <property type="match status" value="1"/>
</dbReference>
<comment type="similarity">
    <text evidence="1">Belongs to the BolA/IbaG family.</text>
</comment>
<dbReference type="Proteomes" id="UP001595462">
    <property type="component" value="Unassembled WGS sequence"/>
</dbReference>